<sequence length="558" mass="59290">MTRRHRLALLVISITVFIPIAAVIYHRLVNSSYSGFNPFSSQTTTTTTMTESKSASPIIVVGSGLAGLSAAYTALESGAPSVLMLERAPKPGGNSIKASSGINGAPTRYQPHPKNGQEDAKDVKSDEIESFLSDTFRSAGSRLPSSNVAPSVRKQREELISVLVNSSSSAIDFLTQDLGIDLSVVAQLGGHSHARTHRGSGKTPPGAAIVTTLLSKLKEFGEERFVLKTAREVTKILTSDEGDRAGQVVGVEYRNIGAGDGPAESEIALGPVIFATGGFAGDTHGLLSKYRPDLAGLPSTNEPRPGAHKLLTSVGAKLIDMDSVQIHPTGFIDPANPGSQLKFLAAEMLRGEGGILLHKGQRFVNELDTREKVSGVIMGLEPLSEAESGGLKQWDVQILLDPGATEAAAGHVGFYVWKGLLKKVKVKDLDEATRETLREYARVVRGEKKDELGRKAFGHWRLGISTDGTIDAEEEVFIGSVTPITHFTMGGVVFDRQAEVLKTELGEEPQRPIGGIWAAGEITGGIHGDNRLGGSSLLECVVFGRIAGQQAAAAVHKR</sequence>
<keyword evidence="3 4" id="KW-0560">Oxidoreductase</keyword>
<feature type="domain" description="FAD-dependent oxidoreductase 2 FAD-binding" evidence="5">
    <location>
        <begin position="58"/>
        <end position="537"/>
    </location>
</feature>
<gene>
    <name evidence="6" type="ORF">QBC37DRAFT_84872</name>
</gene>
<dbReference type="PANTHER" id="PTHR43400:SF12">
    <property type="entry name" value="FUMARATE REDUCTASE"/>
    <property type="match status" value="1"/>
</dbReference>
<dbReference type="PANTHER" id="PTHR43400">
    <property type="entry name" value="FUMARATE REDUCTASE"/>
    <property type="match status" value="1"/>
</dbReference>
<dbReference type="NCBIfam" id="TIGR01813">
    <property type="entry name" value="flavo_cyto_c"/>
    <property type="match status" value="1"/>
</dbReference>
<dbReference type="SUPFAM" id="SSF56425">
    <property type="entry name" value="Succinate dehydrogenase/fumarate reductase flavoprotein, catalytic domain"/>
    <property type="match status" value="1"/>
</dbReference>
<dbReference type="EC" id="1.3.1.6" evidence="4"/>
<comment type="function">
    <text evidence="4">Irreversibly catalyzes the reduction of fumarate to succinate.</text>
</comment>
<dbReference type="EMBL" id="MU858066">
    <property type="protein sequence ID" value="KAK4216718.1"/>
    <property type="molecule type" value="Genomic_DNA"/>
</dbReference>
<dbReference type="InterPro" id="IPR027477">
    <property type="entry name" value="Succ_DH/fumarate_Rdtase_cat_sf"/>
</dbReference>
<dbReference type="InterPro" id="IPR050315">
    <property type="entry name" value="FAD-oxidoreductase_2"/>
</dbReference>
<dbReference type="Gene3D" id="3.90.700.10">
    <property type="entry name" value="Succinate dehydrogenase/fumarate reductase flavoprotein, catalytic domain"/>
    <property type="match status" value="1"/>
</dbReference>
<reference evidence="6" key="2">
    <citation type="submission" date="2023-05" db="EMBL/GenBank/DDBJ databases">
        <authorList>
            <consortium name="Lawrence Berkeley National Laboratory"/>
            <person name="Steindorff A."/>
            <person name="Hensen N."/>
            <person name="Bonometti L."/>
            <person name="Westerberg I."/>
            <person name="Brannstrom I.O."/>
            <person name="Guillou S."/>
            <person name="Cros-Aarteil S."/>
            <person name="Calhoun S."/>
            <person name="Haridas S."/>
            <person name="Kuo A."/>
            <person name="Mondo S."/>
            <person name="Pangilinan J."/>
            <person name="Riley R."/>
            <person name="Labutti K."/>
            <person name="Andreopoulos B."/>
            <person name="Lipzen A."/>
            <person name="Chen C."/>
            <person name="Yanf M."/>
            <person name="Daum C."/>
            <person name="Ng V."/>
            <person name="Clum A."/>
            <person name="Ohm R."/>
            <person name="Martin F."/>
            <person name="Silar P."/>
            <person name="Natvig D."/>
            <person name="Lalanne C."/>
            <person name="Gautier V."/>
            <person name="Ament-Velasquez S.L."/>
            <person name="Kruys A."/>
            <person name="Hutchinson M.I."/>
            <person name="Powell A.J."/>
            <person name="Barry K."/>
            <person name="Miller A.N."/>
            <person name="Grigoriev I.V."/>
            <person name="Debuchy R."/>
            <person name="Gladieux P."/>
            <person name="Thoren M.H."/>
            <person name="Johannesson H."/>
        </authorList>
    </citation>
    <scope>NUCLEOTIDE SEQUENCE</scope>
    <source>
        <strain evidence="6">PSN293</strain>
    </source>
</reference>
<dbReference type="InterPro" id="IPR003953">
    <property type="entry name" value="FAD-dep_OxRdtase_2_FAD-bd"/>
</dbReference>
<evidence type="ECO:0000256" key="3">
    <source>
        <dbReference type="ARBA" id="ARBA00023002"/>
    </source>
</evidence>
<comment type="similarity">
    <text evidence="4">Belongs to the FAD-dependent oxidoreductase 2 family. FRD/SDH subfamily.</text>
</comment>
<dbReference type="Gene3D" id="3.50.50.60">
    <property type="entry name" value="FAD/NAD(P)-binding domain"/>
    <property type="match status" value="1"/>
</dbReference>
<dbReference type="AlphaFoldDB" id="A0AAN6YDX0"/>
<dbReference type="Pfam" id="PF00890">
    <property type="entry name" value="FAD_binding_2"/>
    <property type="match status" value="1"/>
</dbReference>
<dbReference type="SUPFAM" id="SSF51905">
    <property type="entry name" value="FAD/NAD(P)-binding domain"/>
    <property type="match status" value="1"/>
</dbReference>
<protein>
    <recommendedName>
        <fullName evidence="4">Fumarate reductase</fullName>
        <ecNumber evidence="4">1.3.1.6</ecNumber>
    </recommendedName>
</protein>
<dbReference type="GO" id="GO:0016156">
    <property type="term" value="F:fumarate reductase (NADH) activity"/>
    <property type="evidence" value="ECO:0007669"/>
    <property type="project" value="UniProtKB-EC"/>
</dbReference>
<dbReference type="InterPro" id="IPR010960">
    <property type="entry name" value="Flavocytochrome_c"/>
</dbReference>
<comment type="cofactor">
    <cofactor evidence="4">
        <name>FAD</name>
        <dbReference type="ChEBI" id="CHEBI:57692"/>
    </cofactor>
    <text evidence="4">Binds 1 FAD per monomer.</text>
</comment>
<dbReference type="InterPro" id="IPR036188">
    <property type="entry name" value="FAD/NAD-bd_sf"/>
</dbReference>
<dbReference type="Proteomes" id="UP001301769">
    <property type="component" value="Unassembled WGS sequence"/>
</dbReference>
<keyword evidence="2 4" id="KW-0274">FAD</keyword>
<proteinExistence type="inferred from homology"/>
<comment type="catalytic activity">
    <reaction evidence="4">
        <text>succinate + NAD(+) = fumarate + NADH + H(+)</text>
        <dbReference type="Rhea" id="RHEA:18281"/>
        <dbReference type="ChEBI" id="CHEBI:15378"/>
        <dbReference type="ChEBI" id="CHEBI:29806"/>
        <dbReference type="ChEBI" id="CHEBI:30031"/>
        <dbReference type="ChEBI" id="CHEBI:57540"/>
        <dbReference type="ChEBI" id="CHEBI:57945"/>
        <dbReference type="EC" id="1.3.1.6"/>
    </reaction>
</comment>
<dbReference type="GO" id="GO:0010181">
    <property type="term" value="F:FMN binding"/>
    <property type="evidence" value="ECO:0007669"/>
    <property type="project" value="InterPro"/>
</dbReference>
<evidence type="ECO:0000256" key="2">
    <source>
        <dbReference type="ARBA" id="ARBA00022827"/>
    </source>
</evidence>
<comment type="caution">
    <text evidence="6">The sequence shown here is derived from an EMBL/GenBank/DDBJ whole genome shotgun (WGS) entry which is preliminary data.</text>
</comment>
<keyword evidence="7" id="KW-1185">Reference proteome</keyword>
<evidence type="ECO:0000313" key="6">
    <source>
        <dbReference type="EMBL" id="KAK4216718.1"/>
    </source>
</evidence>
<evidence type="ECO:0000259" key="5">
    <source>
        <dbReference type="Pfam" id="PF00890"/>
    </source>
</evidence>
<evidence type="ECO:0000256" key="4">
    <source>
        <dbReference type="RuleBase" id="RU366062"/>
    </source>
</evidence>
<accession>A0AAN6YDX0</accession>
<evidence type="ECO:0000313" key="7">
    <source>
        <dbReference type="Proteomes" id="UP001301769"/>
    </source>
</evidence>
<reference evidence="6" key="1">
    <citation type="journal article" date="2023" name="Mol. Phylogenet. Evol.">
        <title>Genome-scale phylogeny and comparative genomics of the fungal order Sordariales.</title>
        <authorList>
            <person name="Hensen N."/>
            <person name="Bonometti L."/>
            <person name="Westerberg I."/>
            <person name="Brannstrom I.O."/>
            <person name="Guillou S."/>
            <person name="Cros-Aarteil S."/>
            <person name="Calhoun S."/>
            <person name="Haridas S."/>
            <person name="Kuo A."/>
            <person name="Mondo S."/>
            <person name="Pangilinan J."/>
            <person name="Riley R."/>
            <person name="LaButti K."/>
            <person name="Andreopoulos B."/>
            <person name="Lipzen A."/>
            <person name="Chen C."/>
            <person name="Yan M."/>
            <person name="Daum C."/>
            <person name="Ng V."/>
            <person name="Clum A."/>
            <person name="Steindorff A."/>
            <person name="Ohm R.A."/>
            <person name="Martin F."/>
            <person name="Silar P."/>
            <person name="Natvig D.O."/>
            <person name="Lalanne C."/>
            <person name="Gautier V."/>
            <person name="Ament-Velasquez S.L."/>
            <person name="Kruys A."/>
            <person name="Hutchinson M.I."/>
            <person name="Powell A.J."/>
            <person name="Barry K."/>
            <person name="Miller A.N."/>
            <person name="Grigoriev I.V."/>
            <person name="Debuchy R."/>
            <person name="Gladieux P."/>
            <person name="Hiltunen Thoren M."/>
            <person name="Johannesson H."/>
        </authorList>
    </citation>
    <scope>NUCLEOTIDE SEQUENCE</scope>
    <source>
        <strain evidence="6">PSN293</strain>
    </source>
</reference>
<name>A0AAN6YDX0_9PEZI</name>
<organism evidence="6 7">
    <name type="scientific">Rhypophila decipiens</name>
    <dbReference type="NCBI Taxonomy" id="261697"/>
    <lineage>
        <taxon>Eukaryota</taxon>
        <taxon>Fungi</taxon>
        <taxon>Dikarya</taxon>
        <taxon>Ascomycota</taxon>
        <taxon>Pezizomycotina</taxon>
        <taxon>Sordariomycetes</taxon>
        <taxon>Sordariomycetidae</taxon>
        <taxon>Sordariales</taxon>
        <taxon>Naviculisporaceae</taxon>
        <taxon>Rhypophila</taxon>
    </lineage>
</organism>
<evidence type="ECO:0000256" key="1">
    <source>
        <dbReference type="ARBA" id="ARBA00022630"/>
    </source>
</evidence>
<keyword evidence="1 4" id="KW-0285">Flavoprotein</keyword>